<evidence type="ECO:0000313" key="3">
    <source>
        <dbReference type="EMBL" id="AWV97966.1"/>
    </source>
</evidence>
<evidence type="ECO:0008006" key="5">
    <source>
        <dbReference type="Google" id="ProtNLM"/>
    </source>
</evidence>
<dbReference type="Pfam" id="PF06078">
    <property type="entry name" value="DUF937"/>
    <property type="match status" value="1"/>
</dbReference>
<gene>
    <name evidence="3" type="ORF">DJ013_07200</name>
</gene>
<dbReference type="AlphaFoldDB" id="A0A2Z4G9V2"/>
<reference evidence="3 4" key="1">
    <citation type="submission" date="2018-05" db="EMBL/GenBank/DDBJ databases">
        <title>Complete genome sequence of Arcticibacterium luteifluviistationis SM1504T, a cytophagaceae bacterium isolated from Arctic surface seawater.</title>
        <authorList>
            <person name="Li Y."/>
            <person name="Qin Q.-L."/>
        </authorList>
    </citation>
    <scope>NUCLEOTIDE SEQUENCE [LARGE SCALE GENOMIC DNA]</scope>
    <source>
        <strain evidence="3 4">SM1504</strain>
    </source>
</reference>
<keyword evidence="2" id="KW-0812">Transmembrane</keyword>
<dbReference type="InterPro" id="IPR036737">
    <property type="entry name" value="OmpA-like_sf"/>
</dbReference>
<dbReference type="OrthoDB" id="708105at2"/>
<feature type="transmembrane region" description="Helical" evidence="2">
    <location>
        <begin position="227"/>
        <end position="249"/>
    </location>
</feature>
<dbReference type="Proteomes" id="UP000249873">
    <property type="component" value="Chromosome"/>
</dbReference>
<proteinExistence type="predicted"/>
<dbReference type="RefSeq" id="WP_111371068.1">
    <property type="nucleotide sequence ID" value="NZ_CP029480.1"/>
</dbReference>
<evidence type="ECO:0000256" key="1">
    <source>
        <dbReference type="SAM" id="MobiDB-lite"/>
    </source>
</evidence>
<protein>
    <recommendedName>
        <fullName evidence="5">DUF937 domain-containing protein</fullName>
    </recommendedName>
</protein>
<keyword evidence="2" id="KW-1133">Transmembrane helix</keyword>
<name>A0A2Z4G9V2_9BACT</name>
<dbReference type="SUPFAM" id="SSF103088">
    <property type="entry name" value="OmpA-like"/>
    <property type="match status" value="1"/>
</dbReference>
<evidence type="ECO:0000313" key="4">
    <source>
        <dbReference type="Proteomes" id="UP000249873"/>
    </source>
</evidence>
<feature type="region of interest" description="Disordered" evidence="1">
    <location>
        <begin position="312"/>
        <end position="364"/>
    </location>
</feature>
<organism evidence="3 4">
    <name type="scientific">Arcticibacterium luteifluviistationis</name>
    <dbReference type="NCBI Taxonomy" id="1784714"/>
    <lineage>
        <taxon>Bacteria</taxon>
        <taxon>Pseudomonadati</taxon>
        <taxon>Bacteroidota</taxon>
        <taxon>Cytophagia</taxon>
        <taxon>Cytophagales</taxon>
        <taxon>Leadbetterellaceae</taxon>
        <taxon>Arcticibacterium</taxon>
    </lineage>
</organism>
<keyword evidence="2" id="KW-0472">Membrane</keyword>
<dbReference type="KEGG" id="als:DJ013_07200"/>
<feature type="compositionally biased region" description="Polar residues" evidence="1">
    <location>
        <begin position="340"/>
        <end position="352"/>
    </location>
</feature>
<feature type="compositionally biased region" description="Basic and acidic residues" evidence="1">
    <location>
        <begin position="326"/>
        <end position="338"/>
    </location>
</feature>
<evidence type="ECO:0000256" key="2">
    <source>
        <dbReference type="SAM" id="Phobius"/>
    </source>
</evidence>
<dbReference type="EMBL" id="CP029480">
    <property type="protein sequence ID" value="AWV97966.1"/>
    <property type="molecule type" value="Genomic_DNA"/>
</dbReference>
<dbReference type="InterPro" id="IPR009282">
    <property type="entry name" value="DUF937"/>
</dbReference>
<accession>A0A2Z4G9V2</accession>
<sequence length="462" mass="48976">MEIINGLKAKIGGAEVEKVSQFLGESTMAVSKSLDLALNAMLGGLKGVTTSEGDAAKILKVINDGGHSGDLTDDLPRLFNNPDKVQLLITIGKNINNHFFNSKSGVLIDKISEIGALSKTSASSLFSLAAPLILGVLGKSIKTEGLNLEGFTSKLNNANLSTDAGTSSILLESLGFSGNYSAAPKEAFVSTPEVSKPAAVAAAPIVNEPIEESKRSKKRVKKSRSEGPINGMAWVFLALLGLAAMYYTFKDKYLGTPKDAQRISLKDSAFYESEREMFENLDTDRNKMPPVSSSTNGLNDLSVKEEPIAAETKDNFNSPAFSSKPVEPKVETPVERTPRPVTNTSPNVNVPSATPERATSDTRPMAVKLSDSNSFSGINGLVFKSNSAEIRSKGSLNDVVTYLKANPTKSIQIAGTGSSARVAEDRAYGLQGALYEAGISTSRIQVLSNPVKGDGPVVVKVK</sequence>
<keyword evidence="4" id="KW-1185">Reference proteome</keyword>